<dbReference type="Pfam" id="PF02558">
    <property type="entry name" value="ApbA"/>
    <property type="match status" value="1"/>
</dbReference>
<dbReference type="KEGG" id="kbs:EPA93_08200"/>
<reference evidence="2 3" key="1">
    <citation type="submission" date="2019-01" db="EMBL/GenBank/DDBJ databases">
        <title>Ktedonosporobacter rubrisoli SCAWS-G2.</title>
        <authorList>
            <person name="Huang Y."/>
            <person name="Yan B."/>
        </authorList>
    </citation>
    <scope>NUCLEOTIDE SEQUENCE [LARGE SCALE GENOMIC DNA]</scope>
    <source>
        <strain evidence="2 3">SCAWS-G2</strain>
    </source>
</reference>
<dbReference type="EMBL" id="CP035758">
    <property type="protein sequence ID" value="QBD75988.1"/>
    <property type="molecule type" value="Genomic_DNA"/>
</dbReference>
<evidence type="ECO:0000313" key="3">
    <source>
        <dbReference type="Proteomes" id="UP000290365"/>
    </source>
</evidence>
<feature type="domain" description="Ketopantoate reductase N-terminal" evidence="1">
    <location>
        <begin position="3"/>
        <end position="155"/>
    </location>
</feature>
<protein>
    <submittedName>
        <fullName evidence="2">Ketopantoate reductase family protein</fullName>
    </submittedName>
</protein>
<keyword evidence="3" id="KW-1185">Reference proteome</keyword>
<dbReference type="InterPro" id="IPR036291">
    <property type="entry name" value="NAD(P)-bd_dom_sf"/>
</dbReference>
<proteinExistence type="predicted"/>
<gene>
    <name evidence="2" type="ORF">EPA93_08200</name>
</gene>
<sequence length="317" mass="35254">MKILVYGAGVQASYLAHVLIRGGNDVTVLARGKRSEELQKDGIVIRHYLQCKTTVDSVNVISTLEPDDVYDLIFVSMMYSDFPAVLPILAHNQSRHIVLVGNNANAESMQQYLKENSATEKKVIFGFQTNGGRRENGRVINIRFGSGHMDLGTLDGDRSWRPLLERAFVHTSYKLGFAENIDAWLKSHMVLILALHGVMSAYEGNLGKAASDKKRLNQVIAALDEGHRILETLGYPIIPAAQAQLVRRRPLVYLFLKIFTVTPIASIIYKQPTPAQLAEYRALYHDFASLKQKASLATPNWDALTRHIPESEANAAG</sequence>
<name>A0A4P6JLA9_KTERU</name>
<dbReference type="RefSeq" id="WP_129886584.1">
    <property type="nucleotide sequence ID" value="NZ_CP035758.1"/>
</dbReference>
<dbReference type="Gene3D" id="3.40.50.720">
    <property type="entry name" value="NAD(P)-binding Rossmann-like Domain"/>
    <property type="match status" value="1"/>
</dbReference>
<evidence type="ECO:0000313" key="2">
    <source>
        <dbReference type="EMBL" id="QBD75988.1"/>
    </source>
</evidence>
<organism evidence="2 3">
    <name type="scientific">Ktedonosporobacter rubrisoli</name>
    <dbReference type="NCBI Taxonomy" id="2509675"/>
    <lineage>
        <taxon>Bacteria</taxon>
        <taxon>Bacillati</taxon>
        <taxon>Chloroflexota</taxon>
        <taxon>Ktedonobacteria</taxon>
        <taxon>Ktedonobacterales</taxon>
        <taxon>Ktedonosporobacteraceae</taxon>
        <taxon>Ktedonosporobacter</taxon>
    </lineage>
</organism>
<dbReference type="SUPFAM" id="SSF51735">
    <property type="entry name" value="NAD(P)-binding Rossmann-fold domains"/>
    <property type="match status" value="1"/>
</dbReference>
<dbReference type="AlphaFoldDB" id="A0A4P6JLA9"/>
<evidence type="ECO:0000259" key="1">
    <source>
        <dbReference type="Pfam" id="PF02558"/>
    </source>
</evidence>
<dbReference type="Proteomes" id="UP000290365">
    <property type="component" value="Chromosome"/>
</dbReference>
<dbReference type="InterPro" id="IPR013332">
    <property type="entry name" value="KPR_N"/>
</dbReference>
<accession>A0A4P6JLA9</accession>
<dbReference type="OrthoDB" id="9793586at2"/>